<dbReference type="AlphaFoldDB" id="A0A7S3L7B7"/>
<gene>
    <name evidence="2" type="ORF">ACOF00016_LOCUS9134</name>
</gene>
<accession>A0A7S3L7B7</accession>
<evidence type="ECO:0000313" key="2">
    <source>
        <dbReference type="EMBL" id="CAE0411849.1"/>
    </source>
</evidence>
<feature type="compositionally biased region" description="Polar residues" evidence="1">
    <location>
        <begin position="92"/>
        <end position="104"/>
    </location>
</feature>
<dbReference type="EMBL" id="HBIM01011003">
    <property type="protein sequence ID" value="CAE0411849.1"/>
    <property type="molecule type" value="Transcribed_RNA"/>
</dbReference>
<organism evidence="2">
    <name type="scientific">Amphora coffeiformis</name>
    <dbReference type="NCBI Taxonomy" id="265554"/>
    <lineage>
        <taxon>Eukaryota</taxon>
        <taxon>Sar</taxon>
        <taxon>Stramenopiles</taxon>
        <taxon>Ochrophyta</taxon>
        <taxon>Bacillariophyta</taxon>
        <taxon>Bacillariophyceae</taxon>
        <taxon>Bacillariophycidae</taxon>
        <taxon>Thalassiophysales</taxon>
        <taxon>Catenulaceae</taxon>
        <taxon>Amphora</taxon>
    </lineage>
</organism>
<feature type="region of interest" description="Disordered" evidence="1">
    <location>
        <begin position="92"/>
        <end position="127"/>
    </location>
</feature>
<reference evidence="2" key="1">
    <citation type="submission" date="2021-01" db="EMBL/GenBank/DDBJ databases">
        <authorList>
            <person name="Corre E."/>
            <person name="Pelletier E."/>
            <person name="Niang G."/>
            <person name="Scheremetjew M."/>
            <person name="Finn R."/>
            <person name="Kale V."/>
            <person name="Holt S."/>
            <person name="Cochrane G."/>
            <person name="Meng A."/>
            <person name="Brown T."/>
            <person name="Cohen L."/>
        </authorList>
    </citation>
    <scope>NUCLEOTIDE SEQUENCE</scope>
    <source>
        <strain evidence="2">CCMP127</strain>
    </source>
</reference>
<protein>
    <submittedName>
        <fullName evidence="2">Uncharacterized protein</fullName>
    </submittedName>
</protein>
<feature type="compositionally biased region" description="Polar residues" evidence="1">
    <location>
        <begin position="115"/>
        <end position="127"/>
    </location>
</feature>
<name>A0A7S3L7B7_9STRA</name>
<evidence type="ECO:0000256" key="1">
    <source>
        <dbReference type="SAM" id="MobiDB-lite"/>
    </source>
</evidence>
<sequence length="127" mass="14326">MEEGQIITWLVGDENVYTLLSKAATTALIGFGVHAQTLRACTATGQIFNFDSTQWCLEREYQQRLVVVDRIGQRMALASQHFVTEEYQTKRSSATNEAECTTNRTRGRQRGFLESSETACSESKSDY</sequence>
<proteinExistence type="predicted"/>